<feature type="region of interest" description="Disordered" evidence="4">
    <location>
        <begin position="995"/>
        <end position="1015"/>
    </location>
</feature>
<dbReference type="InterPro" id="IPR011050">
    <property type="entry name" value="Pectin_lyase_fold/virulence"/>
</dbReference>
<name>A0ABN6VCE1_9HYPH</name>
<feature type="chain" id="PRO_5046729738" evidence="5">
    <location>
        <begin position="21"/>
        <end position="1015"/>
    </location>
</feature>
<keyword evidence="2" id="KW-0964">Secreted</keyword>
<dbReference type="InterPro" id="IPR011493">
    <property type="entry name" value="GLUG"/>
</dbReference>
<comment type="subcellular location">
    <subcellularLocation>
        <location evidence="1">Secreted</location>
    </subcellularLocation>
</comment>
<evidence type="ECO:0000313" key="8">
    <source>
        <dbReference type="Proteomes" id="UP001317629"/>
    </source>
</evidence>
<dbReference type="Pfam" id="PF07581">
    <property type="entry name" value="Glug"/>
    <property type="match status" value="2"/>
</dbReference>
<dbReference type="SMART" id="SM00912">
    <property type="entry name" value="Haemagg_act"/>
    <property type="match status" value="1"/>
</dbReference>
<dbReference type="EMBL" id="AP027142">
    <property type="protein sequence ID" value="BDV32914.1"/>
    <property type="molecule type" value="Genomic_DNA"/>
</dbReference>
<keyword evidence="3 5" id="KW-0732">Signal</keyword>
<feature type="signal peptide" evidence="5">
    <location>
        <begin position="1"/>
        <end position="20"/>
    </location>
</feature>
<evidence type="ECO:0000256" key="4">
    <source>
        <dbReference type="SAM" id="MobiDB-lite"/>
    </source>
</evidence>
<evidence type="ECO:0000256" key="1">
    <source>
        <dbReference type="ARBA" id="ARBA00004613"/>
    </source>
</evidence>
<organism evidence="7 8">
    <name type="scientific">Methylocystis iwaonis</name>
    <dbReference type="NCBI Taxonomy" id="2885079"/>
    <lineage>
        <taxon>Bacteria</taxon>
        <taxon>Pseudomonadati</taxon>
        <taxon>Pseudomonadota</taxon>
        <taxon>Alphaproteobacteria</taxon>
        <taxon>Hyphomicrobiales</taxon>
        <taxon>Methylocystaceae</taxon>
        <taxon>Methylocystis</taxon>
    </lineage>
</organism>
<gene>
    <name evidence="7" type="primary">cupB5</name>
    <name evidence="7" type="ORF">SS37A_04430</name>
</gene>
<dbReference type="InterPro" id="IPR012334">
    <property type="entry name" value="Pectin_lyas_fold"/>
</dbReference>
<protein>
    <submittedName>
        <fullName evidence="7">Adhesive protein CupB5</fullName>
    </submittedName>
</protein>
<proteinExistence type="predicted"/>
<feature type="compositionally biased region" description="Low complexity" evidence="4">
    <location>
        <begin position="938"/>
        <end position="957"/>
    </location>
</feature>
<dbReference type="Gene3D" id="2.160.20.10">
    <property type="entry name" value="Single-stranded right-handed beta-helix, Pectin lyase-like"/>
    <property type="match status" value="1"/>
</dbReference>
<feature type="compositionally biased region" description="Low complexity" evidence="4">
    <location>
        <begin position="965"/>
        <end position="979"/>
    </location>
</feature>
<dbReference type="Gene3D" id="2.160.20.110">
    <property type="match status" value="2"/>
</dbReference>
<dbReference type="InterPro" id="IPR050909">
    <property type="entry name" value="Bact_Autotransporter_VF"/>
</dbReference>
<feature type="domain" description="Filamentous haemagglutinin FhaB/tRNA nuclease CdiA-like TPS" evidence="6">
    <location>
        <begin position="18"/>
        <end position="130"/>
    </location>
</feature>
<dbReference type="SUPFAM" id="SSF51126">
    <property type="entry name" value="Pectin lyase-like"/>
    <property type="match status" value="1"/>
</dbReference>
<evidence type="ECO:0000256" key="3">
    <source>
        <dbReference type="ARBA" id="ARBA00022729"/>
    </source>
</evidence>
<dbReference type="PANTHER" id="PTHR12338:SF8">
    <property type="entry name" value="HEME_HEMOPEXIN-BINDING PROTEIN"/>
    <property type="match status" value="1"/>
</dbReference>
<evidence type="ECO:0000256" key="5">
    <source>
        <dbReference type="SAM" id="SignalP"/>
    </source>
</evidence>
<keyword evidence="8" id="KW-1185">Reference proteome</keyword>
<dbReference type="InterPro" id="IPR008638">
    <property type="entry name" value="FhaB/CdiA-like_TPS"/>
</dbReference>
<dbReference type="Pfam" id="PF05860">
    <property type="entry name" value="TPS"/>
    <property type="match status" value="1"/>
</dbReference>
<dbReference type="PANTHER" id="PTHR12338">
    <property type="entry name" value="AUTOTRANSPORTER"/>
    <property type="match status" value="1"/>
</dbReference>
<dbReference type="NCBIfam" id="TIGR01901">
    <property type="entry name" value="adhes_NPXG"/>
    <property type="match status" value="1"/>
</dbReference>
<dbReference type="RefSeq" id="WP_281930168.1">
    <property type="nucleotide sequence ID" value="NZ_AP027142.1"/>
</dbReference>
<evidence type="ECO:0000259" key="6">
    <source>
        <dbReference type="SMART" id="SM00912"/>
    </source>
</evidence>
<sequence length="1015" mass="101263">MLFSTAAACALTTAPHAALANPLDGQVVSGQVDIASAGNLMTINQYTLAAIVNWRSFSIAPGEIVNFNQPTPYSTILNRVVGNERSVIEGAMHANGQVFIVNSAGILFSKDAQVNVGGLVASTLDISNADFNAGKYVFAGSSKESVINQGAITANPGGYVALLGNNVSNEGVIEATLGTVALASGDNVTLNFGGNSLVDVTVNKGTLNALVENKGVIKADGGRVVLTARAADALLSAQVNNTGVIQARTMAGLMGGPSRTGVIKLAAIGGKVRVSGRLDASAPQGGNGGKIVTKGNKVTVAPDADVTTSAPSGRAGDWIIKSHGFTIGQNGDIGGTQLATLLGLNNVTIRSVGTGSEGDISVSDAVAWSASTNLTLDAARNIDIASSLTATGASANLALQFGGDYVFKNAASAISLTGQNAGLTINGQSYQLINTIAELAALADNPDAVASGFYALNGDIDAGSRVFGGPVIYTLSGTLAGMGHSIRNLTIADDSGNNPNALIGTANDSAVVRDLTLVNTNVLVGLADPRAAGNAAALVSWNQGLISNSYAYGGYISGSSRVGGLVSSNFGSIINSGTDISVAGRDSIGGLVANNFMFGIINNSFANGFIFAGSPSTTFGGLVNAGDAGGLVGINAGAISDSRANVAITTYNAQHIGGLVGYNMNFGFGLPGGEIKNSSATGWINATWQYPLGGDSHTAIGGLVGYNWGGVISDGFAKVDITLNSIAGSPFPISAVGGLVGVNDFALDETGGVITRSVSLSNIYNDGWVNNIGGLVGVALAGSITDNYAAGQVTSGVDVFSLGAGGLVGGTGGVATFSGNSWDIAATGQTSGFAGLPAQQPTSGATGLGDPNSAPPWAIATPGSPTISTQVALNAEQLGTVISTTNTARQAASPPSRGMAAAGVAAVSSMASPALDSQVDIKETPREAPSQSTSRAPARVSSLGSGARAASRGSAAAEDARAHRQAGPQTAAKPAASKPKAADYGAAIQSIEVDGKRFNLQDRAPGAPDKPAQQR</sequence>
<reference evidence="7 8" key="1">
    <citation type="journal article" date="2023" name="Int. J. Syst. Evol. Microbiol.">
        <title>Methylocystis iwaonis sp. nov., a type II methane-oxidizing bacterium from surface soil of a rice paddy field in Japan, and emended description of the genus Methylocystis (ex Whittenbury et al. 1970) Bowman et al. 1993.</title>
        <authorList>
            <person name="Kaise H."/>
            <person name="Sawadogo J.B."/>
            <person name="Alam M.S."/>
            <person name="Ueno C."/>
            <person name="Dianou D."/>
            <person name="Shinjo R."/>
            <person name="Asakawa S."/>
        </authorList>
    </citation>
    <scope>NUCLEOTIDE SEQUENCE [LARGE SCALE GENOMIC DNA]</scope>
    <source>
        <strain evidence="7 8">SS37A-Re</strain>
    </source>
</reference>
<feature type="region of interest" description="Disordered" evidence="4">
    <location>
        <begin position="915"/>
        <end position="983"/>
    </location>
</feature>
<evidence type="ECO:0000256" key="2">
    <source>
        <dbReference type="ARBA" id="ARBA00022525"/>
    </source>
</evidence>
<evidence type="ECO:0000313" key="7">
    <source>
        <dbReference type="EMBL" id="BDV32914.1"/>
    </source>
</evidence>
<accession>A0ABN6VCE1</accession>
<dbReference type="Proteomes" id="UP001317629">
    <property type="component" value="Chromosome"/>
</dbReference>